<dbReference type="CDD" id="cd00403">
    <property type="entry name" value="Ribosomal_L1"/>
    <property type="match status" value="1"/>
</dbReference>
<keyword evidence="3" id="KW-1185">Reference proteome</keyword>
<dbReference type="PANTHER" id="PTHR23105">
    <property type="entry name" value="RIBOSOMAL PROTEIN L7AE FAMILY MEMBER"/>
    <property type="match status" value="1"/>
</dbReference>
<feature type="region of interest" description="Disordered" evidence="1">
    <location>
        <begin position="261"/>
        <end position="315"/>
    </location>
</feature>
<protein>
    <submittedName>
        <fullName evidence="2">Proteasome-interacting protein cic1</fullName>
    </submittedName>
</protein>
<dbReference type="EMBL" id="JANBUL010000234">
    <property type="protein sequence ID" value="KAJ2778349.1"/>
    <property type="molecule type" value="Genomic_DNA"/>
</dbReference>
<gene>
    <name evidence="2" type="primary">CIC1</name>
    <name evidence="2" type="ORF">H4R18_004654</name>
</gene>
<dbReference type="Proteomes" id="UP001140217">
    <property type="component" value="Unassembled WGS sequence"/>
</dbReference>
<dbReference type="GO" id="GO:0000502">
    <property type="term" value="C:proteasome complex"/>
    <property type="evidence" value="ECO:0007669"/>
    <property type="project" value="UniProtKB-KW"/>
</dbReference>
<proteinExistence type="predicted"/>
<evidence type="ECO:0000313" key="3">
    <source>
        <dbReference type="Proteomes" id="UP001140217"/>
    </source>
</evidence>
<organism evidence="2 3">
    <name type="scientific">Coemansia javaensis</name>
    <dbReference type="NCBI Taxonomy" id="2761396"/>
    <lineage>
        <taxon>Eukaryota</taxon>
        <taxon>Fungi</taxon>
        <taxon>Fungi incertae sedis</taxon>
        <taxon>Zoopagomycota</taxon>
        <taxon>Kickxellomycotina</taxon>
        <taxon>Kickxellomycetes</taxon>
        <taxon>Kickxellales</taxon>
        <taxon>Kickxellaceae</taxon>
        <taxon>Coemansia</taxon>
    </lineage>
</organism>
<dbReference type="OrthoDB" id="10251727at2759"/>
<name>A0A9W8H774_9FUNG</name>
<reference evidence="2" key="1">
    <citation type="submission" date="2022-07" db="EMBL/GenBank/DDBJ databases">
        <title>Phylogenomic reconstructions and comparative analyses of Kickxellomycotina fungi.</title>
        <authorList>
            <person name="Reynolds N.K."/>
            <person name="Stajich J.E."/>
            <person name="Barry K."/>
            <person name="Grigoriev I.V."/>
            <person name="Crous P."/>
            <person name="Smith M.E."/>
        </authorList>
    </citation>
    <scope>NUCLEOTIDE SEQUENCE</scope>
    <source>
        <strain evidence="2">NBRC 105414</strain>
    </source>
</reference>
<dbReference type="Pfam" id="PF00687">
    <property type="entry name" value="Ribosomal_L1"/>
    <property type="match status" value="1"/>
</dbReference>
<dbReference type="Gene3D" id="3.40.50.790">
    <property type="match status" value="1"/>
</dbReference>
<dbReference type="InterPro" id="IPR028364">
    <property type="entry name" value="Ribosomal_uL1/biogenesis"/>
</dbReference>
<accession>A0A9W8H774</accession>
<dbReference type="InterPro" id="IPR050257">
    <property type="entry name" value="eL8/uL1-like"/>
</dbReference>
<keyword evidence="2" id="KW-0647">Proteasome</keyword>
<feature type="compositionally biased region" description="Basic residues" evidence="1">
    <location>
        <begin position="276"/>
        <end position="290"/>
    </location>
</feature>
<dbReference type="GO" id="GO:0003723">
    <property type="term" value="F:RNA binding"/>
    <property type="evidence" value="ECO:0007669"/>
    <property type="project" value="InterPro"/>
</dbReference>
<dbReference type="InterPro" id="IPR023674">
    <property type="entry name" value="Ribosomal_uL1-like"/>
</dbReference>
<dbReference type="Gene3D" id="3.30.190.20">
    <property type="match status" value="1"/>
</dbReference>
<dbReference type="InterPro" id="IPR016095">
    <property type="entry name" value="Ribosomal_uL1_3-a/b-sand"/>
</dbReference>
<evidence type="ECO:0000256" key="1">
    <source>
        <dbReference type="SAM" id="MobiDB-lite"/>
    </source>
</evidence>
<sequence length="315" mass="33686">MALSRELATLTPPCLASESLIKHAREKQEQDAPTNLLADDAQLVYLIVGVKSVAAQMQHKPRRIPLKAPLYGESSSVCLITKSNDEAHVEKLRALKVPQIKEIVSMAQLKTEYKAFEARRLLLATHDLFLADDRIINSLPAALGVKFFKAKKLPAPVNLKAANLRAEMDKALSCTYFRQNKGTCNAIKVGLTTMPAADLADNIASAADLVAQHIPKGWDGIQSIGIKTGTSLTLPVYNALPNAATGIGASGATVETVALDADASDEPEAPEEKPAKKAKKQPAPKAKGARKSPLTRTKADSMVKAFANKHSAAKV</sequence>
<dbReference type="AlphaFoldDB" id="A0A9W8H774"/>
<comment type="caution">
    <text evidence="2">The sequence shown here is derived from an EMBL/GenBank/DDBJ whole genome shotgun (WGS) entry which is preliminary data.</text>
</comment>
<evidence type="ECO:0000313" key="2">
    <source>
        <dbReference type="EMBL" id="KAJ2778349.1"/>
    </source>
</evidence>
<dbReference type="SUPFAM" id="SSF56808">
    <property type="entry name" value="Ribosomal protein L1"/>
    <property type="match status" value="1"/>
</dbReference>